<keyword evidence="2" id="KW-1185">Reference proteome</keyword>
<accession>A0A6M0Q3V2</accession>
<dbReference type="Proteomes" id="UP000481043">
    <property type="component" value="Unassembled WGS sequence"/>
</dbReference>
<sequence length="191" mass="22371">MKNKIIISNKSEIHMEVHQKDFFSDWKEMLRSYEAEGYFNHLSNQSEKVFINSPEPIGMTSLVETDENSEIVYAKRKDRSLYTRFVKNRKGSITSSFVVILNRSRHNESDYFFVTMFPGIGAYREPEDPHISTKEELKQSLYFWGTHALVFDESTIDTQTITPICPYDDLFDELSLGHLEDDDLEGEHFSY</sequence>
<reference evidence="1 2" key="1">
    <citation type="submission" date="2020-02" db="EMBL/GenBank/DDBJ databases">
        <title>Bacillus aquiflavi sp. nov., isolated from yellow water of strong flavor Chinese baijiu in Yibin region of China.</title>
        <authorList>
            <person name="Xie J."/>
        </authorList>
    </citation>
    <scope>NUCLEOTIDE SEQUENCE [LARGE SCALE GENOMIC DNA]</scope>
    <source>
        <strain evidence="1 2">SA4</strain>
    </source>
</reference>
<protein>
    <submittedName>
        <fullName evidence="1">Uncharacterized protein</fullName>
    </submittedName>
</protein>
<evidence type="ECO:0000313" key="1">
    <source>
        <dbReference type="EMBL" id="NEY71065.1"/>
    </source>
</evidence>
<name>A0A6M0Q3V2_9BACI</name>
<dbReference type="RefSeq" id="WP_163178214.1">
    <property type="nucleotide sequence ID" value="NZ_JAAIWM010000001.1"/>
</dbReference>
<dbReference type="AlphaFoldDB" id="A0A6M0Q3V2"/>
<organism evidence="1 2">
    <name type="scientific">Bacillus mesophilus</name>
    <dbReference type="NCBI Taxonomy" id="1808955"/>
    <lineage>
        <taxon>Bacteria</taxon>
        <taxon>Bacillati</taxon>
        <taxon>Bacillota</taxon>
        <taxon>Bacilli</taxon>
        <taxon>Bacillales</taxon>
        <taxon>Bacillaceae</taxon>
        <taxon>Bacillus</taxon>
    </lineage>
</organism>
<proteinExistence type="predicted"/>
<dbReference type="EMBL" id="JAAIWM010000001">
    <property type="protein sequence ID" value="NEY71065.1"/>
    <property type="molecule type" value="Genomic_DNA"/>
</dbReference>
<evidence type="ECO:0000313" key="2">
    <source>
        <dbReference type="Proteomes" id="UP000481043"/>
    </source>
</evidence>
<gene>
    <name evidence="1" type="ORF">G4D63_04840</name>
</gene>
<comment type="caution">
    <text evidence="1">The sequence shown here is derived from an EMBL/GenBank/DDBJ whole genome shotgun (WGS) entry which is preliminary data.</text>
</comment>